<evidence type="ECO:0000256" key="4">
    <source>
        <dbReference type="ARBA" id="ARBA00022475"/>
    </source>
</evidence>
<reference evidence="11 14" key="3">
    <citation type="submission" date="2017-11" db="EMBL/GenBank/DDBJ databases">
        <title>Complete genome sequence of Serratia sp. ATCC 39006 LacA.</title>
        <authorList>
            <person name="Hampton H.G."/>
            <person name="Jackson S.A."/>
            <person name="Jauregui R."/>
            <person name="Poulter G.T.M."/>
            <person name="Salmond G.P.C."/>
            <person name="Fineran P.C."/>
        </authorList>
    </citation>
    <scope>NUCLEOTIDE SEQUENCE [LARGE SCALE GENOMIC DNA]</scope>
    <source>
        <strain evidence="11 14">ATCC 39006</strain>
    </source>
</reference>
<keyword evidence="6 10" id="KW-1133">Transmembrane helix</keyword>
<evidence type="ECO:0000313" key="11">
    <source>
        <dbReference type="EMBL" id="AUH00373.1"/>
    </source>
</evidence>
<feature type="transmembrane region" description="Helical" evidence="10">
    <location>
        <begin position="171"/>
        <end position="199"/>
    </location>
</feature>
<reference evidence="12 13" key="1">
    <citation type="journal article" date="2013" name="Genome Announc.">
        <title>Draft genome sequence of Serratia sp. strain ATCC 39006, a model bacterium for analysis of the biosynthesis and regulation of prodigiosin, a carbapenem, and gas vesicles.</title>
        <authorList>
            <person name="Fineran P.C."/>
            <person name="Iglesias Cans M.C."/>
            <person name="Ramsay J.P."/>
            <person name="Wilf N.M."/>
            <person name="Cossyleon D."/>
            <person name="McNeil M.B."/>
            <person name="Williamson N.R."/>
            <person name="Monson R.E."/>
            <person name="Becher S.A."/>
            <person name="Stanton J.A."/>
            <person name="Brugger K."/>
            <person name="Brown S.D."/>
            <person name="Salmond G.P."/>
        </authorList>
    </citation>
    <scope>NUCLEOTIDE SEQUENCE [LARGE SCALE GENOMIC DNA]</scope>
    <source>
        <strain evidence="12">ATCC 39006</strain>
        <strain evidence="13">ATCC 39006 / SC 11482</strain>
    </source>
</reference>
<dbReference type="PANTHER" id="PTHR30065:SF8">
    <property type="entry name" value="FLAGELLAR BIOSYNTHETIC PROTEIN FLIR"/>
    <property type="match status" value="1"/>
</dbReference>
<evidence type="ECO:0000256" key="3">
    <source>
        <dbReference type="ARBA" id="ARBA00021717"/>
    </source>
</evidence>
<evidence type="ECO:0000256" key="2">
    <source>
        <dbReference type="ARBA" id="ARBA00009772"/>
    </source>
</evidence>
<dbReference type="RefSeq" id="WP_021016437.1">
    <property type="nucleotide sequence ID" value="NZ_CP025084.1"/>
</dbReference>
<dbReference type="KEGG" id="sera:Ser39006_011490"/>
<proteinExistence type="inferred from homology"/>
<keyword evidence="5 10" id="KW-0812">Transmembrane</keyword>
<feature type="transmembrane region" description="Helical" evidence="10">
    <location>
        <begin position="65"/>
        <end position="86"/>
    </location>
</feature>
<feature type="transmembrane region" description="Helical" evidence="10">
    <location>
        <begin position="211"/>
        <end position="236"/>
    </location>
</feature>
<feature type="transmembrane region" description="Helical" evidence="10">
    <location>
        <begin position="12"/>
        <end position="30"/>
    </location>
</feature>
<accession>A0A2I5TJE7</accession>
<dbReference type="EMBL" id="CP025084">
    <property type="protein sequence ID" value="AUH04693.1"/>
    <property type="molecule type" value="Genomic_DNA"/>
</dbReference>
<dbReference type="KEGG" id="serq:CWC46_11485"/>
<dbReference type="STRING" id="104623.Ser39006_03175"/>
<dbReference type="OrthoDB" id="9797790at2"/>
<feature type="transmembrane region" description="Helical" evidence="10">
    <location>
        <begin position="131"/>
        <end position="151"/>
    </location>
</feature>
<reference evidence="12" key="2">
    <citation type="submission" date="2013-09" db="EMBL/GenBank/DDBJ databases">
        <authorList>
            <person name="Wang G."/>
            <person name="Yang Y."/>
            <person name="Su Y."/>
        </authorList>
    </citation>
    <scope>NUCLEOTIDE SEQUENCE</scope>
    <source>
        <strain evidence="12">ATCC 39006</strain>
    </source>
</reference>
<keyword evidence="12" id="KW-0969">Cilium</keyword>
<protein>
    <recommendedName>
        <fullName evidence="3 9">Flagellar biosynthetic protein FliR</fullName>
    </recommendedName>
</protein>
<dbReference type="InterPro" id="IPR006303">
    <property type="entry name" value="FliR"/>
</dbReference>
<evidence type="ECO:0000313" key="12">
    <source>
        <dbReference type="EMBL" id="AUH04693.1"/>
    </source>
</evidence>
<evidence type="ECO:0000256" key="8">
    <source>
        <dbReference type="ARBA" id="ARBA00023143"/>
    </source>
</evidence>
<dbReference type="GO" id="GO:0005886">
    <property type="term" value="C:plasma membrane"/>
    <property type="evidence" value="ECO:0007669"/>
    <property type="project" value="UniProtKB-SubCell"/>
</dbReference>
<dbReference type="GO" id="GO:0009425">
    <property type="term" value="C:bacterial-type flagellum basal body"/>
    <property type="evidence" value="ECO:0007669"/>
    <property type="project" value="UniProtKB-SubCell"/>
</dbReference>
<keyword evidence="13" id="KW-1185">Reference proteome</keyword>
<dbReference type="PRINTS" id="PR00953">
    <property type="entry name" value="TYPE3IMRPROT"/>
</dbReference>
<dbReference type="GO" id="GO:0006605">
    <property type="term" value="P:protein targeting"/>
    <property type="evidence" value="ECO:0007669"/>
    <property type="project" value="UniProtKB-UniRule"/>
</dbReference>
<sequence>MLTFNSADIMSWLNQFFWPLVRILALLSTAPIFNERSVSRRVKVGLALFITILVAPYLPPNNTPILSAAGVWLLMQQILIGTALGLSMQLAFAAIRLSGEIIGLQMGLSFATFFDPSGGPNMPVISRLMNLLAILLFLTFNGHLWLISLLADSFHTLPISATPVNSNAFLALAKAGGLIFSHGLMLALPLITLLLTINMTLGFLSRMAPQLTIFVIGFPITLLSGIITVGFLILLISPYAEKLFGEVFDLLAEILSKMPT</sequence>
<dbReference type="Proteomes" id="UP000017700">
    <property type="component" value="Chromosome"/>
</dbReference>
<comment type="similarity">
    <text evidence="2 10">Belongs to the FliR/MopE/SpaR family.</text>
</comment>
<evidence type="ECO:0000256" key="7">
    <source>
        <dbReference type="ARBA" id="ARBA00023136"/>
    </source>
</evidence>
<evidence type="ECO:0000256" key="6">
    <source>
        <dbReference type="ARBA" id="ARBA00022989"/>
    </source>
</evidence>
<evidence type="ECO:0000256" key="5">
    <source>
        <dbReference type="ARBA" id="ARBA00022692"/>
    </source>
</evidence>
<dbReference type="Pfam" id="PF01311">
    <property type="entry name" value="Bac_export_1"/>
    <property type="match status" value="1"/>
</dbReference>
<dbReference type="InterPro" id="IPR002010">
    <property type="entry name" value="T3SS_IM_R"/>
</dbReference>
<dbReference type="EMBL" id="CP025085">
    <property type="protein sequence ID" value="AUH00373.1"/>
    <property type="molecule type" value="Genomic_DNA"/>
</dbReference>
<keyword evidence="12" id="KW-0966">Cell projection</keyword>
<evidence type="ECO:0000313" key="14">
    <source>
        <dbReference type="Proteomes" id="UP000233778"/>
    </source>
</evidence>
<name>A0A2I5TJE7_SERS3</name>
<evidence type="ECO:0000256" key="1">
    <source>
        <dbReference type="ARBA" id="ARBA00002578"/>
    </source>
</evidence>
<evidence type="ECO:0000256" key="9">
    <source>
        <dbReference type="NCBIfam" id="TIGR01400"/>
    </source>
</evidence>
<comment type="function">
    <text evidence="1 10">Role in flagellar biosynthesis.</text>
</comment>
<keyword evidence="7 10" id="KW-0472">Membrane</keyword>
<dbReference type="NCBIfam" id="TIGR01400">
    <property type="entry name" value="fliR"/>
    <property type="match status" value="1"/>
</dbReference>
<keyword evidence="12" id="KW-0282">Flagellum</keyword>
<evidence type="ECO:0000313" key="13">
    <source>
        <dbReference type="Proteomes" id="UP000017700"/>
    </source>
</evidence>
<dbReference type="AlphaFoldDB" id="A0A2I5TJE7"/>
<evidence type="ECO:0000256" key="10">
    <source>
        <dbReference type="RuleBase" id="RU362071"/>
    </source>
</evidence>
<comment type="subcellular location">
    <subcellularLocation>
        <location evidence="10">Cell membrane</location>
        <topology evidence="10">Multi-pass membrane protein</topology>
    </subcellularLocation>
    <subcellularLocation>
        <location evidence="10">Bacterial flagellum basal body</location>
    </subcellularLocation>
</comment>
<reference evidence="12" key="4">
    <citation type="submission" date="2017-11" db="EMBL/GenBank/DDBJ databases">
        <title>Complete genome sequence of Serratia sp. ATCC 39006.</title>
        <authorList>
            <person name="Hampton H.G."/>
            <person name="Jackson S.A."/>
            <person name="Jauregui R."/>
            <person name="Poulter G.T.M."/>
            <person name="Salmond G.P.C."/>
            <person name="Fineran P.C."/>
        </authorList>
    </citation>
    <scope>NUCLEOTIDE SEQUENCE</scope>
    <source>
        <strain evidence="12">ATCC 39006</strain>
    </source>
</reference>
<organism evidence="12 13">
    <name type="scientific">Serratia sp. (strain ATCC 39006)</name>
    <name type="common">Prodigiosinella confusarubida</name>
    <dbReference type="NCBI Taxonomy" id="104623"/>
    <lineage>
        <taxon>Bacteria</taxon>
        <taxon>Pseudomonadati</taxon>
        <taxon>Pseudomonadota</taxon>
        <taxon>Gammaproteobacteria</taxon>
        <taxon>Enterobacterales</taxon>
        <taxon>Pectobacteriaceae</taxon>
        <taxon>Prodigiosinella</taxon>
    </lineage>
</organism>
<keyword evidence="8 10" id="KW-0975">Bacterial flagellum</keyword>
<gene>
    <name evidence="12" type="primary">fliR</name>
    <name evidence="11" type="ORF">CWC46_11485</name>
    <name evidence="12" type="ORF">Ser39006_011490</name>
</gene>
<feature type="transmembrane region" description="Helical" evidence="10">
    <location>
        <begin position="42"/>
        <end position="59"/>
    </location>
</feature>
<dbReference type="PANTHER" id="PTHR30065">
    <property type="entry name" value="FLAGELLAR BIOSYNTHETIC PROTEIN FLIR"/>
    <property type="match status" value="1"/>
</dbReference>
<dbReference type="Proteomes" id="UP000233778">
    <property type="component" value="Chromosome"/>
</dbReference>
<dbReference type="GO" id="GO:0044780">
    <property type="term" value="P:bacterial-type flagellum assembly"/>
    <property type="evidence" value="ECO:0007669"/>
    <property type="project" value="UniProtKB-UniRule"/>
</dbReference>
<keyword evidence="4 10" id="KW-1003">Cell membrane</keyword>